<evidence type="ECO:0000256" key="1">
    <source>
        <dbReference type="SAM" id="MobiDB-lite"/>
    </source>
</evidence>
<accession>A0A6G1JX39</accession>
<feature type="compositionally biased region" description="Polar residues" evidence="1">
    <location>
        <begin position="7"/>
        <end position="27"/>
    </location>
</feature>
<dbReference type="EMBL" id="MU005780">
    <property type="protein sequence ID" value="KAF2704903.1"/>
    <property type="molecule type" value="Genomic_DNA"/>
</dbReference>
<evidence type="ECO:0000313" key="2">
    <source>
        <dbReference type="EMBL" id="KAF2704903.1"/>
    </source>
</evidence>
<dbReference type="AlphaFoldDB" id="A0A6G1JX39"/>
<gene>
    <name evidence="2" type="ORF">K504DRAFT_102498</name>
</gene>
<feature type="region of interest" description="Disordered" evidence="1">
    <location>
        <begin position="191"/>
        <end position="211"/>
    </location>
</feature>
<sequence length="229" mass="25129">MDEKARPQSSVGAPQSSVQAPQTIWPSCTLRQQEKEAIEKVEEPSLFASFEAWKAKAEAERMGNVGQPPVTIDHRLKRMLENPTAAQSSVPVTPHQPVPAIRPMARRSCYEPPLSLAAHGYRPAPSYQTRDTKKAFEEPQLFNLPQGSSVPVPGPSVSVQANFAPKPIMYQDPLVNGNLCSELDGKYITPAMPPSPWAGSEKRDEADSFTGRDACQWLTGIQVQGRRAI</sequence>
<keyword evidence="3" id="KW-1185">Reference proteome</keyword>
<organism evidence="2 3">
    <name type="scientific">Pleomassaria siparia CBS 279.74</name>
    <dbReference type="NCBI Taxonomy" id="1314801"/>
    <lineage>
        <taxon>Eukaryota</taxon>
        <taxon>Fungi</taxon>
        <taxon>Dikarya</taxon>
        <taxon>Ascomycota</taxon>
        <taxon>Pezizomycotina</taxon>
        <taxon>Dothideomycetes</taxon>
        <taxon>Pleosporomycetidae</taxon>
        <taxon>Pleosporales</taxon>
        <taxon>Pleomassariaceae</taxon>
        <taxon>Pleomassaria</taxon>
    </lineage>
</organism>
<evidence type="ECO:0000313" key="3">
    <source>
        <dbReference type="Proteomes" id="UP000799428"/>
    </source>
</evidence>
<dbReference type="Proteomes" id="UP000799428">
    <property type="component" value="Unassembled WGS sequence"/>
</dbReference>
<feature type="region of interest" description="Disordered" evidence="1">
    <location>
        <begin position="1"/>
        <end position="27"/>
    </location>
</feature>
<protein>
    <submittedName>
        <fullName evidence="2">Uncharacterized protein</fullName>
    </submittedName>
</protein>
<proteinExistence type="predicted"/>
<reference evidence="2" key="1">
    <citation type="journal article" date="2020" name="Stud. Mycol.">
        <title>101 Dothideomycetes genomes: a test case for predicting lifestyles and emergence of pathogens.</title>
        <authorList>
            <person name="Haridas S."/>
            <person name="Albert R."/>
            <person name="Binder M."/>
            <person name="Bloem J."/>
            <person name="Labutti K."/>
            <person name="Salamov A."/>
            <person name="Andreopoulos B."/>
            <person name="Baker S."/>
            <person name="Barry K."/>
            <person name="Bills G."/>
            <person name="Bluhm B."/>
            <person name="Cannon C."/>
            <person name="Castanera R."/>
            <person name="Culley D."/>
            <person name="Daum C."/>
            <person name="Ezra D."/>
            <person name="Gonzalez J."/>
            <person name="Henrissat B."/>
            <person name="Kuo A."/>
            <person name="Liang C."/>
            <person name="Lipzen A."/>
            <person name="Lutzoni F."/>
            <person name="Magnuson J."/>
            <person name="Mondo S."/>
            <person name="Nolan M."/>
            <person name="Ohm R."/>
            <person name="Pangilinan J."/>
            <person name="Park H.-J."/>
            <person name="Ramirez L."/>
            <person name="Alfaro M."/>
            <person name="Sun H."/>
            <person name="Tritt A."/>
            <person name="Yoshinaga Y."/>
            <person name="Zwiers L.-H."/>
            <person name="Turgeon B."/>
            <person name="Goodwin S."/>
            <person name="Spatafora J."/>
            <person name="Crous P."/>
            <person name="Grigoriev I."/>
        </authorList>
    </citation>
    <scope>NUCLEOTIDE SEQUENCE</scope>
    <source>
        <strain evidence="2">CBS 279.74</strain>
    </source>
</reference>
<name>A0A6G1JX39_9PLEO</name>